<name>A0AAV3RMJ3_LITER</name>
<dbReference type="EMBL" id="BAABME010010505">
    <property type="protein sequence ID" value="GAA0179352.1"/>
    <property type="molecule type" value="Genomic_DNA"/>
</dbReference>
<evidence type="ECO:0000313" key="2">
    <source>
        <dbReference type="EMBL" id="GAA0179352.1"/>
    </source>
</evidence>
<accession>A0AAV3RMJ3</accession>
<evidence type="ECO:0000256" key="1">
    <source>
        <dbReference type="SAM" id="MobiDB-lite"/>
    </source>
</evidence>
<proteinExistence type="predicted"/>
<reference evidence="2 3" key="1">
    <citation type="submission" date="2024-01" db="EMBL/GenBank/DDBJ databases">
        <title>The complete chloroplast genome sequence of Lithospermum erythrorhizon: insights into the phylogenetic relationship among Boraginaceae species and the maternal lineages of purple gromwells.</title>
        <authorList>
            <person name="Okada T."/>
            <person name="Watanabe K."/>
        </authorList>
    </citation>
    <scope>NUCLEOTIDE SEQUENCE [LARGE SCALE GENOMIC DNA]</scope>
</reference>
<comment type="caution">
    <text evidence="2">The sequence shown here is derived from an EMBL/GenBank/DDBJ whole genome shotgun (WGS) entry which is preliminary data.</text>
</comment>
<dbReference type="Proteomes" id="UP001454036">
    <property type="component" value="Unassembled WGS sequence"/>
</dbReference>
<gene>
    <name evidence="2" type="ORF">LIER_29959</name>
</gene>
<dbReference type="AlphaFoldDB" id="A0AAV3RMJ3"/>
<evidence type="ECO:0000313" key="3">
    <source>
        <dbReference type="Proteomes" id="UP001454036"/>
    </source>
</evidence>
<keyword evidence="3" id="KW-1185">Reference proteome</keyword>
<feature type="compositionally biased region" description="Polar residues" evidence="1">
    <location>
        <begin position="11"/>
        <end position="32"/>
    </location>
</feature>
<sequence length="87" mass="9370">MKWSQAHHQPMLNQNMGGSVALTTNRQRSNFDQRGGGSPKVLSVTIVSDIATPRLGVGRCLESQTTGHRDDKSGGLSRVTHLAVMAQ</sequence>
<protein>
    <submittedName>
        <fullName evidence="2">Uncharacterized protein</fullName>
    </submittedName>
</protein>
<feature type="region of interest" description="Disordered" evidence="1">
    <location>
        <begin position="1"/>
        <end position="39"/>
    </location>
</feature>
<organism evidence="2 3">
    <name type="scientific">Lithospermum erythrorhizon</name>
    <name type="common">Purple gromwell</name>
    <name type="synonym">Lithospermum officinale var. erythrorhizon</name>
    <dbReference type="NCBI Taxonomy" id="34254"/>
    <lineage>
        <taxon>Eukaryota</taxon>
        <taxon>Viridiplantae</taxon>
        <taxon>Streptophyta</taxon>
        <taxon>Embryophyta</taxon>
        <taxon>Tracheophyta</taxon>
        <taxon>Spermatophyta</taxon>
        <taxon>Magnoliopsida</taxon>
        <taxon>eudicotyledons</taxon>
        <taxon>Gunneridae</taxon>
        <taxon>Pentapetalae</taxon>
        <taxon>asterids</taxon>
        <taxon>lamiids</taxon>
        <taxon>Boraginales</taxon>
        <taxon>Boraginaceae</taxon>
        <taxon>Boraginoideae</taxon>
        <taxon>Lithospermeae</taxon>
        <taxon>Lithospermum</taxon>
    </lineage>
</organism>